<name>A0ABV0MCL1_9HYPH</name>
<dbReference type="RefSeq" id="WP_052182580.1">
    <property type="nucleotide sequence ID" value="NZ_JBEAAL010000047.1"/>
</dbReference>
<dbReference type="EMBL" id="JBEAAL010000047">
    <property type="protein sequence ID" value="MEQ1409542.1"/>
    <property type="molecule type" value="Genomic_DNA"/>
</dbReference>
<dbReference type="Gene3D" id="3.10.105.10">
    <property type="entry name" value="Dipeptide-binding Protein, Domain 3"/>
    <property type="match status" value="2"/>
</dbReference>
<comment type="caution">
    <text evidence="3">The sequence shown here is derived from an EMBL/GenBank/DDBJ whole genome shotgun (WGS) entry which is preliminary data.</text>
</comment>
<dbReference type="SUPFAM" id="SSF53850">
    <property type="entry name" value="Periplasmic binding protein-like II"/>
    <property type="match status" value="1"/>
</dbReference>
<protein>
    <submittedName>
        <fullName evidence="3">Glycine betaine ABC transporter substrate-binding protein</fullName>
    </submittedName>
</protein>
<dbReference type="CDD" id="cd13642">
    <property type="entry name" value="PBP2_BCP_1"/>
    <property type="match status" value="1"/>
</dbReference>
<dbReference type="Gene3D" id="3.40.190.100">
    <property type="entry name" value="Glycine betaine-binding periplasmic protein, domain 2"/>
    <property type="match status" value="1"/>
</dbReference>
<feature type="signal peptide" evidence="1">
    <location>
        <begin position="1"/>
        <end position="42"/>
    </location>
</feature>
<feature type="chain" id="PRO_5045334736" evidence="1">
    <location>
        <begin position="43"/>
        <end position="335"/>
    </location>
</feature>
<keyword evidence="1" id="KW-0732">Signal</keyword>
<evidence type="ECO:0000256" key="1">
    <source>
        <dbReference type="SAM" id="SignalP"/>
    </source>
</evidence>
<evidence type="ECO:0000313" key="3">
    <source>
        <dbReference type="EMBL" id="MEQ1409542.1"/>
    </source>
</evidence>
<evidence type="ECO:0000313" key="4">
    <source>
        <dbReference type="Proteomes" id="UP001496627"/>
    </source>
</evidence>
<reference evidence="3 4" key="1">
    <citation type="submission" date="2024-05" db="EMBL/GenBank/DDBJ databases">
        <title>Neorhizobium sp. Rsf11, a plant growth promoting and heavy metal resistant PAH-degrader.</title>
        <authorList>
            <person name="Golubev S.N."/>
            <person name="Muratova A.Y."/>
            <person name="Markelova M.I."/>
        </authorList>
    </citation>
    <scope>NUCLEOTIDE SEQUENCE [LARGE SCALE GENOMIC DNA]</scope>
    <source>
        <strain evidence="3 4">Rsf11</strain>
    </source>
</reference>
<keyword evidence="4" id="KW-1185">Reference proteome</keyword>
<gene>
    <name evidence="3" type="ORF">ABK249_32070</name>
</gene>
<dbReference type="InterPro" id="IPR007210">
    <property type="entry name" value="ABC_Gly_betaine_transp_sub-bd"/>
</dbReference>
<evidence type="ECO:0000259" key="2">
    <source>
        <dbReference type="Pfam" id="PF04069"/>
    </source>
</evidence>
<sequence>MKVSGRDDGSKTQPVSGADGRRRLRAAILSILLAGVSASANAADLSIAMPNWPSGQATANILKVAIDKKFGLQSEVREMGALIAFAGLETGDVDIHPEVWRPNLDAAIAKYVDEKKVVVLAKRSVAAWEGLCATEDAIKAGIRSVTDLTDADKSALLDTDGDGRGELWIGAQTWTSTGIERVRANSYGYSKNLALVEAEEDVGMAAVDAAVATGRPMVFACYAPHNVFELHRVTRLEEPGHDPAKWKIALGDDPLWITHSSAPVAWPPSEFHIAYSKSFASKHPDVAAFLEKIDFTPQEVTSMTYALQVERQPAPDYAENWVRQNATRIDGWAKP</sequence>
<proteinExistence type="predicted"/>
<accession>A0ABV0MCL1</accession>
<dbReference type="Pfam" id="PF04069">
    <property type="entry name" value="OpuAC"/>
    <property type="match status" value="1"/>
</dbReference>
<feature type="domain" description="ABC-type glycine betaine transport system substrate-binding" evidence="2">
    <location>
        <begin position="44"/>
        <end position="324"/>
    </location>
</feature>
<dbReference type="Proteomes" id="UP001496627">
    <property type="component" value="Unassembled WGS sequence"/>
</dbReference>
<organism evidence="3 4">
    <name type="scientific">Neorhizobium phenanthreniclasticum</name>
    <dbReference type="NCBI Taxonomy" id="3157917"/>
    <lineage>
        <taxon>Bacteria</taxon>
        <taxon>Pseudomonadati</taxon>
        <taxon>Pseudomonadota</taxon>
        <taxon>Alphaproteobacteria</taxon>
        <taxon>Hyphomicrobiales</taxon>
        <taxon>Rhizobiaceae</taxon>
        <taxon>Rhizobium/Agrobacterium group</taxon>
        <taxon>Neorhizobium</taxon>
    </lineage>
</organism>